<accession>A0A5C2H6L5</accession>
<evidence type="ECO:0000256" key="1">
    <source>
        <dbReference type="ARBA" id="ARBA00004377"/>
    </source>
</evidence>
<keyword evidence="3" id="KW-0997">Cell inner membrane</keyword>
<dbReference type="EMBL" id="CP035928">
    <property type="protein sequence ID" value="QEP34601.1"/>
    <property type="molecule type" value="Genomic_DNA"/>
</dbReference>
<dbReference type="GO" id="GO:0005886">
    <property type="term" value="C:plasma membrane"/>
    <property type="evidence" value="ECO:0007669"/>
    <property type="project" value="UniProtKB-SubCell"/>
</dbReference>
<evidence type="ECO:0000256" key="5">
    <source>
        <dbReference type="ARBA" id="ARBA00022989"/>
    </source>
</evidence>
<evidence type="ECO:0000313" key="9">
    <source>
        <dbReference type="EMBL" id="QEP34601.1"/>
    </source>
</evidence>
<reference evidence="9 10" key="3">
    <citation type="submission" date="2019-09" db="EMBL/GenBank/DDBJ databases">
        <title>Taxonomic note: a critical rebuttal of the proposed division of the genus Arcobacter into six genera, emended descriptions of Arcobacter anaerophilus and the genus Arcobacter, and an assessment of genus-level boundaries for Epsilonproteobacteria using in silico genomic comparator tools.</title>
        <authorList>
            <person name="On S.L.W."/>
            <person name="Miller W.G."/>
            <person name="Biggs P."/>
            <person name="Cornelius A."/>
            <person name="Vandamme P."/>
        </authorList>
    </citation>
    <scope>NUCLEOTIDE SEQUENCE [LARGE SCALE GENOMIC DNA]</scope>
    <source>
        <strain evidence="9 10">LMG 26638</strain>
    </source>
</reference>
<protein>
    <submittedName>
        <fullName evidence="9">Putative vancomycin resistance protein, SanA family</fullName>
    </submittedName>
</protein>
<organism evidence="9 10">
    <name type="scientific">Malaciobacter pacificus</name>
    <dbReference type="NCBI Taxonomy" id="1080223"/>
    <lineage>
        <taxon>Bacteria</taxon>
        <taxon>Pseudomonadati</taxon>
        <taxon>Campylobacterota</taxon>
        <taxon>Epsilonproteobacteria</taxon>
        <taxon>Campylobacterales</taxon>
        <taxon>Arcobacteraceae</taxon>
        <taxon>Malaciobacter</taxon>
    </lineage>
</organism>
<dbReference type="OrthoDB" id="9809813at2"/>
<comment type="subcellular location">
    <subcellularLocation>
        <location evidence="1">Cell inner membrane</location>
        <topology evidence="1">Single-pass membrane protein</topology>
    </subcellularLocation>
</comment>
<dbReference type="PANTHER" id="PTHR30336:SF0">
    <property type="entry name" value="PROTEIN SANA"/>
    <property type="match status" value="1"/>
</dbReference>
<feature type="domain" description="DUF218" evidence="8">
    <location>
        <begin position="37"/>
        <end position="166"/>
    </location>
</feature>
<dbReference type="PANTHER" id="PTHR30336">
    <property type="entry name" value="INNER MEMBRANE PROTEIN, PROBABLE PERMEASE"/>
    <property type="match status" value="1"/>
</dbReference>
<dbReference type="CDD" id="cd06259">
    <property type="entry name" value="YdcF-like"/>
    <property type="match status" value="1"/>
</dbReference>
<keyword evidence="5" id="KW-1133">Transmembrane helix</keyword>
<proteinExistence type="predicted"/>
<comment type="function">
    <text evidence="7">Participates in the barrier function of the cell envelope.</text>
</comment>
<sequence length="205" mass="23843">MIKIFKTFLIFFITNSLFANENYKIYSDINKIPSKKAALVLGTAKYIKKGKQNYFYKYRIDAAFELWKSNKIKAIVVSGDKSKYYDEVTTMYKDLIKKGVPSRYITKDFHGHRTFDSIVRAREIFDLDDYIIVSQKFHLERALYIAKGKGQKAIGYAAKSLKGTKSLEKMEDREKLAMIKAYLDLNILDTKPKVLGDKIKVIYKK</sequence>
<dbReference type="KEGG" id="apai:APAC_1492"/>
<evidence type="ECO:0000256" key="2">
    <source>
        <dbReference type="ARBA" id="ARBA00022475"/>
    </source>
</evidence>
<dbReference type="InterPro" id="IPR051599">
    <property type="entry name" value="Cell_Envelope_Assoc"/>
</dbReference>
<reference evidence="9 10" key="2">
    <citation type="submission" date="2019-09" db="EMBL/GenBank/DDBJ databases">
        <title>Complete genome sequencing of four Arcobacter species reveals a diverse suite of mobile elements.</title>
        <authorList>
            <person name="Miller W.G."/>
            <person name="Yee E."/>
            <person name="Bono J.L."/>
        </authorList>
    </citation>
    <scope>NUCLEOTIDE SEQUENCE [LARGE SCALE GENOMIC DNA]</scope>
    <source>
        <strain evidence="9 10">LMG 26638</strain>
    </source>
</reference>
<keyword evidence="2" id="KW-1003">Cell membrane</keyword>
<keyword evidence="6" id="KW-0472">Membrane</keyword>
<evidence type="ECO:0000256" key="7">
    <source>
        <dbReference type="ARBA" id="ARBA00037355"/>
    </source>
</evidence>
<evidence type="ECO:0000259" key="8">
    <source>
        <dbReference type="Pfam" id="PF02698"/>
    </source>
</evidence>
<dbReference type="RefSeq" id="WP_130233529.1">
    <property type="nucleotide sequence ID" value="NZ_BMEF01000007.1"/>
</dbReference>
<keyword evidence="10" id="KW-1185">Reference proteome</keyword>
<evidence type="ECO:0000256" key="6">
    <source>
        <dbReference type="ARBA" id="ARBA00023136"/>
    </source>
</evidence>
<gene>
    <name evidence="9" type="ORF">APAC_1492</name>
</gene>
<dbReference type="InterPro" id="IPR003848">
    <property type="entry name" value="DUF218"/>
</dbReference>
<dbReference type="AlphaFoldDB" id="A0A5C2H6L5"/>
<reference evidence="10" key="1">
    <citation type="submission" date="2019-09" db="EMBL/GenBank/DDBJ databases">
        <title>Complete genome sequencing of four Arcobacter species reveals a diverse suite of mobile elements.</title>
        <authorList>
            <person name="On S.L.W."/>
            <person name="Miller W.G."/>
            <person name="Biggs P."/>
            <person name="Cornelius A."/>
            <person name="Vandamme P."/>
        </authorList>
    </citation>
    <scope>NUCLEOTIDE SEQUENCE [LARGE SCALE GENOMIC DNA]</scope>
    <source>
        <strain evidence="10">LMG 26638</strain>
    </source>
</reference>
<dbReference type="Proteomes" id="UP000322726">
    <property type="component" value="Chromosome"/>
</dbReference>
<dbReference type="Pfam" id="PF02698">
    <property type="entry name" value="DUF218"/>
    <property type="match status" value="1"/>
</dbReference>
<name>A0A5C2H6L5_9BACT</name>
<evidence type="ECO:0000256" key="4">
    <source>
        <dbReference type="ARBA" id="ARBA00022692"/>
    </source>
</evidence>
<evidence type="ECO:0000256" key="3">
    <source>
        <dbReference type="ARBA" id="ARBA00022519"/>
    </source>
</evidence>
<keyword evidence="4" id="KW-0812">Transmembrane</keyword>
<evidence type="ECO:0000313" key="10">
    <source>
        <dbReference type="Proteomes" id="UP000322726"/>
    </source>
</evidence>